<evidence type="ECO:0000256" key="3">
    <source>
        <dbReference type="ARBA" id="ARBA00004887"/>
    </source>
</evidence>
<evidence type="ECO:0000313" key="12">
    <source>
        <dbReference type="EMBL" id="KEO55497.1"/>
    </source>
</evidence>
<dbReference type="FunFam" id="2.40.30.20:FF:000004">
    <property type="entry name" value="Riboflavin synthase, alpha subunit"/>
    <property type="match status" value="1"/>
</dbReference>
<proteinExistence type="predicted"/>
<comment type="caution">
    <text evidence="12">The sequence shown here is derived from an EMBL/GenBank/DDBJ whole genome shotgun (WGS) entry which is preliminary data.</text>
</comment>
<dbReference type="NCBIfam" id="TIGR00187">
    <property type="entry name" value="ribE"/>
    <property type="match status" value="1"/>
</dbReference>
<comment type="pathway">
    <text evidence="3">Cofactor biosynthesis; riboflavin biosynthesis; riboflavin from 2-hydroxy-3-oxobutyl phosphate and 5-amino-6-(D-ribitylamino)uracil: step 2/2.</text>
</comment>
<protein>
    <recommendedName>
        <fullName evidence="5 9">Riboflavin synthase</fullName>
        <ecNumber evidence="4 9">2.5.1.9</ecNumber>
    </recommendedName>
</protein>
<dbReference type="InterPro" id="IPR017938">
    <property type="entry name" value="Riboflavin_synthase-like_b-brl"/>
</dbReference>
<sequence>MFTGIVTDIGEVLELEQRGDLRARIATQYDVAGIEIGASIACDGCCLTVIATGSVPQNWFDVEISAESQAKTNIGGGGNDRSGGWQVGKKVNLERALKVGDELGGHIVSGHVDGVAQIEAMVDEGDSTRFTFRAPPGLAKYIAPKGSVALNGTSLTVNEVDGDTFGVNIIPHTKQVTNWGQAKAGDRINLEIDTLARYVARLQEWQA</sequence>
<dbReference type="RefSeq" id="WP_038132187.1">
    <property type="nucleotide sequence ID" value="NZ_AUNB01000051.1"/>
</dbReference>
<dbReference type="EC" id="2.5.1.9" evidence="4 9"/>
<dbReference type="PANTHER" id="PTHR21098">
    <property type="entry name" value="RIBOFLAVIN SYNTHASE ALPHA CHAIN"/>
    <property type="match status" value="1"/>
</dbReference>
<keyword evidence="7" id="KW-0808">Transferase</keyword>
<accession>A0A074K1M8</accession>
<dbReference type="InterPro" id="IPR026017">
    <property type="entry name" value="Lumazine-bd_dom"/>
</dbReference>
<evidence type="ECO:0000256" key="7">
    <source>
        <dbReference type="ARBA" id="ARBA00022679"/>
    </source>
</evidence>
<dbReference type="PIRSF" id="PIRSF000498">
    <property type="entry name" value="Riboflavin_syn_A"/>
    <property type="match status" value="1"/>
</dbReference>
<evidence type="ECO:0000256" key="4">
    <source>
        <dbReference type="ARBA" id="ARBA00012827"/>
    </source>
</evidence>
<dbReference type="Pfam" id="PF00677">
    <property type="entry name" value="Lum_binding"/>
    <property type="match status" value="2"/>
</dbReference>
<dbReference type="InterPro" id="IPR023366">
    <property type="entry name" value="ATP_synth_asu-like_sf"/>
</dbReference>
<keyword evidence="13" id="KW-1185">Reference proteome</keyword>
<evidence type="ECO:0000256" key="10">
    <source>
        <dbReference type="PROSITE-ProRule" id="PRU00524"/>
    </source>
</evidence>
<dbReference type="Proteomes" id="UP000027471">
    <property type="component" value="Unassembled WGS sequence"/>
</dbReference>
<evidence type="ECO:0000256" key="5">
    <source>
        <dbReference type="ARBA" id="ARBA00013950"/>
    </source>
</evidence>
<dbReference type="NCBIfam" id="NF006767">
    <property type="entry name" value="PRK09289.1"/>
    <property type="match status" value="1"/>
</dbReference>
<feature type="repeat" description="Lumazine-binding" evidence="10">
    <location>
        <begin position="107"/>
        <end position="203"/>
    </location>
</feature>
<dbReference type="eggNOG" id="COG0307">
    <property type="taxonomic scope" value="Bacteria"/>
</dbReference>
<dbReference type="STRING" id="1353528.DT23_05875"/>
<dbReference type="SUPFAM" id="SSF63380">
    <property type="entry name" value="Riboflavin synthase domain-like"/>
    <property type="match status" value="2"/>
</dbReference>
<evidence type="ECO:0000256" key="2">
    <source>
        <dbReference type="ARBA" id="ARBA00002803"/>
    </source>
</evidence>
<evidence type="ECO:0000256" key="8">
    <source>
        <dbReference type="ARBA" id="ARBA00022737"/>
    </source>
</evidence>
<comment type="catalytic activity">
    <reaction evidence="1">
        <text>2 6,7-dimethyl-8-(1-D-ribityl)lumazine + H(+) = 5-amino-6-(D-ribitylamino)uracil + riboflavin</text>
        <dbReference type="Rhea" id="RHEA:20772"/>
        <dbReference type="ChEBI" id="CHEBI:15378"/>
        <dbReference type="ChEBI" id="CHEBI:15934"/>
        <dbReference type="ChEBI" id="CHEBI:57986"/>
        <dbReference type="ChEBI" id="CHEBI:58201"/>
        <dbReference type="EC" id="2.5.1.9"/>
    </reaction>
</comment>
<keyword evidence="6" id="KW-0686">Riboflavin biosynthesis</keyword>
<evidence type="ECO:0000256" key="9">
    <source>
        <dbReference type="NCBIfam" id="TIGR00187"/>
    </source>
</evidence>
<evidence type="ECO:0000313" key="13">
    <source>
        <dbReference type="Proteomes" id="UP000027471"/>
    </source>
</evidence>
<keyword evidence="8" id="KW-0677">Repeat</keyword>
<dbReference type="NCBIfam" id="NF009566">
    <property type="entry name" value="PRK13020.1"/>
    <property type="match status" value="1"/>
</dbReference>
<dbReference type="AlphaFoldDB" id="A0A074K1M8"/>
<feature type="domain" description="Lumazine-binding" evidence="11">
    <location>
        <begin position="107"/>
        <end position="203"/>
    </location>
</feature>
<feature type="domain" description="Lumazine-binding" evidence="11">
    <location>
        <begin position="1"/>
        <end position="106"/>
    </location>
</feature>
<name>A0A074K1M8_9RHOB</name>
<organism evidence="12 13">
    <name type="scientific">Thioclava indica</name>
    <dbReference type="NCBI Taxonomy" id="1353528"/>
    <lineage>
        <taxon>Bacteria</taxon>
        <taxon>Pseudomonadati</taxon>
        <taxon>Pseudomonadota</taxon>
        <taxon>Alphaproteobacteria</taxon>
        <taxon>Rhodobacterales</taxon>
        <taxon>Paracoccaceae</taxon>
        <taxon>Thioclava</taxon>
    </lineage>
</organism>
<dbReference type="EMBL" id="AUNB01000051">
    <property type="protein sequence ID" value="KEO55497.1"/>
    <property type="molecule type" value="Genomic_DNA"/>
</dbReference>
<feature type="repeat" description="Lumazine-binding" evidence="10">
    <location>
        <begin position="1"/>
        <end position="106"/>
    </location>
</feature>
<dbReference type="GO" id="GO:0009231">
    <property type="term" value="P:riboflavin biosynthetic process"/>
    <property type="evidence" value="ECO:0007669"/>
    <property type="project" value="UniProtKB-KW"/>
</dbReference>
<dbReference type="GO" id="GO:0004746">
    <property type="term" value="F:riboflavin synthase activity"/>
    <property type="evidence" value="ECO:0007669"/>
    <property type="project" value="UniProtKB-UniRule"/>
</dbReference>
<dbReference type="InterPro" id="IPR001783">
    <property type="entry name" value="Lumazine-bd"/>
</dbReference>
<dbReference type="Gene3D" id="2.40.30.20">
    <property type="match status" value="2"/>
</dbReference>
<reference evidence="12 13" key="1">
    <citation type="journal article" date="2015" name="Antonie Van Leeuwenhoek">
        <title>Thioclava indica sp. nov., isolated from surface seawater of the Indian Ocean.</title>
        <authorList>
            <person name="Liu Y."/>
            <person name="Lai Q."/>
            <person name="Du J."/>
            <person name="Xu H."/>
            <person name="Jiang L."/>
            <person name="Shao Z."/>
        </authorList>
    </citation>
    <scope>NUCLEOTIDE SEQUENCE [LARGE SCALE GENOMIC DNA]</scope>
    <source>
        <strain evidence="12 13">DT23-4</strain>
    </source>
</reference>
<comment type="function">
    <text evidence="2">Catalyzes the dismutation of two molecules of 6,7-dimethyl-8-ribityllumazine, resulting in the formation of riboflavin and 5-amino-6-(D-ribitylamino)uracil.</text>
</comment>
<dbReference type="OrthoDB" id="9788537at2"/>
<evidence type="ECO:0000256" key="6">
    <source>
        <dbReference type="ARBA" id="ARBA00022619"/>
    </source>
</evidence>
<dbReference type="PANTHER" id="PTHR21098:SF12">
    <property type="entry name" value="RIBOFLAVIN SYNTHASE"/>
    <property type="match status" value="1"/>
</dbReference>
<dbReference type="PROSITE" id="PS51177">
    <property type="entry name" value="LUMAZINE_BIND"/>
    <property type="match status" value="2"/>
</dbReference>
<evidence type="ECO:0000256" key="1">
    <source>
        <dbReference type="ARBA" id="ARBA00000968"/>
    </source>
</evidence>
<gene>
    <name evidence="12" type="ORF">DT23_05875</name>
</gene>
<dbReference type="CDD" id="cd00402">
    <property type="entry name" value="Riboflavin_synthase_like"/>
    <property type="match status" value="1"/>
</dbReference>
<evidence type="ECO:0000259" key="11">
    <source>
        <dbReference type="PROSITE" id="PS51177"/>
    </source>
</evidence>